<dbReference type="AlphaFoldDB" id="A0A453GIZ5"/>
<reference evidence="2" key="4">
    <citation type="submission" date="2019-03" db="UniProtKB">
        <authorList>
            <consortium name="EnsemblPlants"/>
        </authorList>
    </citation>
    <scope>IDENTIFICATION</scope>
</reference>
<accession>A0A453GIZ5</accession>
<organism evidence="2 3">
    <name type="scientific">Aegilops tauschii subsp. strangulata</name>
    <name type="common">Goatgrass</name>
    <dbReference type="NCBI Taxonomy" id="200361"/>
    <lineage>
        <taxon>Eukaryota</taxon>
        <taxon>Viridiplantae</taxon>
        <taxon>Streptophyta</taxon>
        <taxon>Embryophyta</taxon>
        <taxon>Tracheophyta</taxon>
        <taxon>Spermatophyta</taxon>
        <taxon>Magnoliopsida</taxon>
        <taxon>Liliopsida</taxon>
        <taxon>Poales</taxon>
        <taxon>Poaceae</taxon>
        <taxon>BOP clade</taxon>
        <taxon>Pooideae</taxon>
        <taxon>Triticodae</taxon>
        <taxon>Triticeae</taxon>
        <taxon>Triticinae</taxon>
        <taxon>Aegilops</taxon>
    </lineage>
</organism>
<sequence>VSQLHQKKEAALLLKLDIAGAFDSVSWGSMLELMQRLGFGQKWRNIISLLWSSSSSRVMANGDLGQRFQHRRGLRQGDPSLQCFSPLLLLLC</sequence>
<dbReference type="Pfam" id="PF00078">
    <property type="entry name" value="RVT_1"/>
    <property type="match status" value="1"/>
</dbReference>
<dbReference type="SUPFAM" id="SSF56672">
    <property type="entry name" value="DNA/RNA polymerases"/>
    <property type="match status" value="1"/>
</dbReference>
<dbReference type="InterPro" id="IPR043502">
    <property type="entry name" value="DNA/RNA_pol_sf"/>
</dbReference>
<protein>
    <recommendedName>
        <fullName evidence="1">Reverse transcriptase domain-containing protein</fullName>
    </recommendedName>
</protein>
<dbReference type="EnsemblPlants" id="AET3Gv21041700.1">
    <property type="protein sequence ID" value="AET3Gv21041700.1"/>
    <property type="gene ID" value="AET3Gv21041700"/>
</dbReference>
<dbReference type="PANTHER" id="PTHR31635">
    <property type="entry name" value="REVERSE TRANSCRIPTASE DOMAIN-CONTAINING PROTEIN-RELATED"/>
    <property type="match status" value="1"/>
</dbReference>
<evidence type="ECO:0000259" key="1">
    <source>
        <dbReference type="Pfam" id="PF00078"/>
    </source>
</evidence>
<reference evidence="3" key="1">
    <citation type="journal article" date="2014" name="Science">
        <title>Ancient hybridizations among the ancestral genomes of bread wheat.</title>
        <authorList>
            <consortium name="International Wheat Genome Sequencing Consortium,"/>
            <person name="Marcussen T."/>
            <person name="Sandve S.R."/>
            <person name="Heier L."/>
            <person name="Spannagl M."/>
            <person name="Pfeifer M."/>
            <person name="Jakobsen K.S."/>
            <person name="Wulff B.B."/>
            <person name="Steuernagel B."/>
            <person name="Mayer K.F."/>
            <person name="Olsen O.A."/>
        </authorList>
    </citation>
    <scope>NUCLEOTIDE SEQUENCE [LARGE SCALE GENOMIC DNA]</scope>
    <source>
        <strain evidence="3">cv. AL8/78</strain>
    </source>
</reference>
<dbReference type="PANTHER" id="PTHR31635:SF196">
    <property type="entry name" value="REVERSE TRANSCRIPTASE DOMAIN-CONTAINING PROTEIN-RELATED"/>
    <property type="match status" value="1"/>
</dbReference>
<dbReference type="InterPro" id="IPR000477">
    <property type="entry name" value="RT_dom"/>
</dbReference>
<reference evidence="2" key="5">
    <citation type="journal article" date="2021" name="G3 (Bethesda)">
        <title>Aegilops tauschii genome assembly Aet v5.0 features greater sequence contiguity and improved annotation.</title>
        <authorList>
            <person name="Wang L."/>
            <person name="Zhu T."/>
            <person name="Rodriguez J.C."/>
            <person name="Deal K.R."/>
            <person name="Dubcovsky J."/>
            <person name="McGuire P.E."/>
            <person name="Lux T."/>
            <person name="Spannagl M."/>
            <person name="Mayer K.F.X."/>
            <person name="Baldrich P."/>
            <person name="Meyers B.C."/>
            <person name="Huo N."/>
            <person name="Gu Y.Q."/>
            <person name="Zhou H."/>
            <person name="Devos K.M."/>
            <person name="Bennetzen J.L."/>
            <person name="Unver T."/>
            <person name="Budak H."/>
            <person name="Gulick P.J."/>
            <person name="Galiba G."/>
            <person name="Kalapos B."/>
            <person name="Nelson D.R."/>
            <person name="Li P."/>
            <person name="You F.M."/>
            <person name="Luo M.C."/>
            <person name="Dvorak J."/>
        </authorList>
    </citation>
    <scope>NUCLEOTIDE SEQUENCE [LARGE SCALE GENOMIC DNA]</scope>
    <source>
        <strain evidence="2">cv. AL8/78</strain>
    </source>
</reference>
<reference evidence="2" key="3">
    <citation type="journal article" date="2017" name="Nature">
        <title>Genome sequence of the progenitor of the wheat D genome Aegilops tauschii.</title>
        <authorList>
            <person name="Luo M.C."/>
            <person name="Gu Y.Q."/>
            <person name="Puiu D."/>
            <person name="Wang H."/>
            <person name="Twardziok S.O."/>
            <person name="Deal K.R."/>
            <person name="Huo N."/>
            <person name="Zhu T."/>
            <person name="Wang L."/>
            <person name="Wang Y."/>
            <person name="McGuire P.E."/>
            <person name="Liu S."/>
            <person name="Long H."/>
            <person name="Ramasamy R.K."/>
            <person name="Rodriguez J.C."/>
            <person name="Van S.L."/>
            <person name="Yuan L."/>
            <person name="Wang Z."/>
            <person name="Xia Z."/>
            <person name="Xiao L."/>
            <person name="Anderson O.D."/>
            <person name="Ouyang S."/>
            <person name="Liang Y."/>
            <person name="Zimin A.V."/>
            <person name="Pertea G."/>
            <person name="Qi P."/>
            <person name="Bennetzen J.L."/>
            <person name="Dai X."/>
            <person name="Dawson M.W."/>
            <person name="Muller H.G."/>
            <person name="Kugler K."/>
            <person name="Rivarola-Duarte L."/>
            <person name="Spannagl M."/>
            <person name="Mayer K.F.X."/>
            <person name="Lu F.H."/>
            <person name="Bevan M.W."/>
            <person name="Leroy P."/>
            <person name="Li P."/>
            <person name="You F.M."/>
            <person name="Sun Q."/>
            <person name="Liu Z."/>
            <person name="Lyons E."/>
            <person name="Wicker T."/>
            <person name="Salzberg S.L."/>
            <person name="Devos K.M."/>
            <person name="Dvorak J."/>
        </authorList>
    </citation>
    <scope>NUCLEOTIDE SEQUENCE [LARGE SCALE GENOMIC DNA]</scope>
    <source>
        <strain evidence="2">cv. AL8/78</strain>
    </source>
</reference>
<keyword evidence="3" id="KW-1185">Reference proteome</keyword>
<proteinExistence type="predicted"/>
<evidence type="ECO:0000313" key="3">
    <source>
        <dbReference type="Proteomes" id="UP000015105"/>
    </source>
</evidence>
<feature type="domain" description="Reverse transcriptase" evidence="1">
    <location>
        <begin position="3"/>
        <end position="79"/>
    </location>
</feature>
<dbReference type="STRING" id="200361.A0A453GIZ5"/>
<dbReference type="Gramene" id="AET3Gv21041700.1">
    <property type="protein sequence ID" value="AET3Gv21041700.1"/>
    <property type="gene ID" value="AET3Gv21041700"/>
</dbReference>
<reference evidence="3" key="2">
    <citation type="journal article" date="2017" name="Nat. Plants">
        <title>The Aegilops tauschii genome reveals multiple impacts of transposons.</title>
        <authorList>
            <person name="Zhao G."/>
            <person name="Zou C."/>
            <person name="Li K."/>
            <person name="Wang K."/>
            <person name="Li T."/>
            <person name="Gao L."/>
            <person name="Zhang X."/>
            <person name="Wang H."/>
            <person name="Yang Z."/>
            <person name="Liu X."/>
            <person name="Jiang W."/>
            <person name="Mao L."/>
            <person name="Kong X."/>
            <person name="Jiao Y."/>
            <person name="Jia J."/>
        </authorList>
    </citation>
    <scope>NUCLEOTIDE SEQUENCE [LARGE SCALE GENOMIC DNA]</scope>
    <source>
        <strain evidence="3">cv. AL8/78</strain>
    </source>
</reference>
<dbReference type="Proteomes" id="UP000015105">
    <property type="component" value="Chromosome 3D"/>
</dbReference>
<evidence type="ECO:0000313" key="2">
    <source>
        <dbReference type="EnsemblPlants" id="AET3Gv21041700.1"/>
    </source>
</evidence>
<name>A0A453GIZ5_AEGTS</name>